<feature type="region of interest" description="Disordered" evidence="1">
    <location>
        <begin position="15"/>
        <end position="35"/>
    </location>
</feature>
<accession>A0ABR8QK84</accession>
<sequence length="241" mass="27517">MLRKVKETLKRLFKKDKEGKREVPGESNKTDNKPKTIKRVELLQQELSQITAGYDKSLADLQGKYNTALWEYENAYSDLSEITRQYKLKMIPEADVHSEREKVKPFEEALNAVSDEISNVESYKKEDILKIIAEIEALKDEYLSEVAREVTVKYARIQELKTAYLQEVGNIGNMCDGILKTESTVQHHFNEAGYQYKPVMTSKFADMTAGVMLEGFAIPYETINDALANNNKTHNNPVQVG</sequence>
<reference evidence="2 3" key="1">
    <citation type="submission" date="2020-08" db="EMBL/GenBank/DDBJ databases">
        <title>A Genomic Blueprint of the Chicken Gut Microbiome.</title>
        <authorList>
            <person name="Gilroy R."/>
            <person name="Ravi A."/>
            <person name="Getino M."/>
            <person name="Pursley I."/>
            <person name="Horton D.L."/>
            <person name="Alikhan N.-F."/>
            <person name="Baker D."/>
            <person name="Gharbi K."/>
            <person name="Hall N."/>
            <person name="Watson M."/>
            <person name="Adriaenssens E.M."/>
            <person name="Foster-Nyarko E."/>
            <person name="Jarju S."/>
            <person name="Secka A."/>
            <person name="Antonio M."/>
            <person name="Oren A."/>
            <person name="Chaudhuri R."/>
            <person name="La Ragione R.M."/>
            <person name="Hildebrand F."/>
            <person name="Pallen M.J."/>
        </authorList>
    </citation>
    <scope>NUCLEOTIDE SEQUENCE [LARGE SCALE GENOMIC DNA]</scope>
    <source>
        <strain evidence="2 3">Sa5YUA1</strain>
    </source>
</reference>
<dbReference type="EMBL" id="JACSQT010000001">
    <property type="protein sequence ID" value="MBD7935931.1"/>
    <property type="molecule type" value="Genomic_DNA"/>
</dbReference>
<proteinExistence type="predicted"/>
<organism evidence="2 3">
    <name type="scientific">Cytobacillus stercorigallinarum</name>
    <dbReference type="NCBI Taxonomy" id="2762240"/>
    <lineage>
        <taxon>Bacteria</taxon>
        <taxon>Bacillati</taxon>
        <taxon>Bacillota</taxon>
        <taxon>Bacilli</taxon>
        <taxon>Bacillales</taxon>
        <taxon>Bacillaceae</taxon>
        <taxon>Cytobacillus</taxon>
    </lineage>
</organism>
<evidence type="ECO:0000313" key="3">
    <source>
        <dbReference type="Proteomes" id="UP000657931"/>
    </source>
</evidence>
<keyword evidence="3" id="KW-1185">Reference proteome</keyword>
<comment type="caution">
    <text evidence="2">The sequence shown here is derived from an EMBL/GenBank/DDBJ whole genome shotgun (WGS) entry which is preliminary data.</text>
</comment>
<evidence type="ECO:0000313" key="2">
    <source>
        <dbReference type="EMBL" id="MBD7935931.1"/>
    </source>
</evidence>
<name>A0ABR8QK84_9BACI</name>
<protein>
    <submittedName>
        <fullName evidence="2">Uncharacterized protein</fullName>
    </submittedName>
</protein>
<dbReference type="RefSeq" id="WP_191810620.1">
    <property type="nucleotide sequence ID" value="NZ_JACSQT010000001.1"/>
</dbReference>
<dbReference type="Proteomes" id="UP000657931">
    <property type="component" value="Unassembled WGS sequence"/>
</dbReference>
<gene>
    <name evidence="2" type="ORF">H9655_02725</name>
</gene>
<evidence type="ECO:0000256" key="1">
    <source>
        <dbReference type="SAM" id="MobiDB-lite"/>
    </source>
</evidence>